<evidence type="ECO:0000259" key="2">
    <source>
        <dbReference type="Pfam" id="PF17111"/>
    </source>
</evidence>
<sequence length="447" mass="49631">MADPLSIASGVAGLICLAGSVSKLFYNFYSSVAGAPENARDLASALFALNSSLSQVQEVLLDRNFVKETKDKDVDALENCLKRCTKLFSDVEANVGRSGLAEPNQGLAKKSWESVKWSYSEEEIEKALRMIAGEKAYLSLILDAFTARMTAGVLGKVEKLQVLAKKQDRRLKDIHVWCRWATGKMQSNKTGYEHSEYSTFAASQTYTNNDMGNLLKSSGSVLSLQIGDMMDDSVNMIWKPDPTSAVPVRLARSRDIMSMNPIQMAKQHVFGTIDKLLTTAAWQNQEIMDDLEDIGGTITILAQPDGDSDIERLLCKDKEKVTTTLLEYLNHATMVFSASKSSSLCRVVFGEYGETRKRLMRNIKIATEAYRFKYEKCTTNKTLRQQQEVIQLQKIAMQARSIDAEWQETRPLDRSADHSPAPGVKEGNEADLASQKATVEDEGSTEG</sequence>
<feature type="region of interest" description="Disordered" evidence="1">
    <location>
        <begin position="406"/>
        <end position="447"/>
    </location>
</feature>
<evidence type="ECO:0000313" key="3">
    <source>
        <dbReference type="EMBL" id="CZR67888.1"/>
    </source>
</evidence>
<organism evidence="3 4">
    <name type="scientific">Phialocephala subalpina</name>
    <dbReference type="NCBI Taxonomy" id="576137"/>
    <lineage>
        <taxon>Eukaryota</taxon>
        <taxon>Fungi</taxon>
        <taxon>Dikarya</taxon>
        <taxon>Ascomycota</taxon>
        <taxon>Pezizomycotina</taxon>
        <taxon>Leotiomycetes</taxon>
        <taxon>Helotiales</taxon>
        <taxon>Mollisiaceae</taxon>
        <taxon>Phialocephala</taxon>
        <taxon>Phialocephala fortinii species complex</taxon>
    </lineage>
</organism>
<feature type="domain" description="Azaphilone pigments biosynthesis cluster protein L N-terminal" evidence="2">
    <location>
        <begin position="2"/>
        <end position="154"/>
    </location>
</feature>
<proteinExistence type="predicted"/>
<dbReference type="AlphaFoldDB" id="A0A1L7XSF9"/>
<dbReference type="Pfam" id="PF17111">
    <property type="entry name" value="PigL_N"/>
    <property type="match status" value="1"/>
</dbReference>
<protein>
    <recommendedName>
        <fullName evidence="2">Azaphilone pigments biosynthesis cluster protein L N-terminal domain-containing protein</fullName>
    </recommendedName>
</protein>
<reference evidence="3 4" key="1">
    <citation type="submission" date="2016-03" db="EMBL/GenBank/DDBJ databases">
        <authorList>
            <person name="Ploux O."/>
        </authorList>
    </citation>
    <scope>NUCLEOTIDE SEQUENCE [LARGE SCALE GENOMIC DNA]</scope>
    <source>
        <strain evidence="3 4">UAMH 11012</strain>
    </source>
</reference>
<evidence type="ECO:0000313" key="4">
    <source>
        <dbReference type="Proteomes" id="UP000184330"/>
    </source>
</evidence>
<name>A0A1L7XSF9_9HELO</name>
<evidence type="ECO:0000256" key="1">
    <source>
        <dbReference type="SAM" id="MobiDB-lite"/>
    </source>
</evidence>
<dbReference type="EMBL" id="FJOG01000048">
    <property type="protein sequence ID" value="CZR67888.1"/>
    <property type="molecule type" value="Genomic_DNA"/>
</dbReference>
<dbReference type="OrthoDB" id="432483at2759"/>
<gene>
    <name evidence="3" type="ORF">PAC_17787</name>
</gene>
<feature type="compositionally biased region" description="Basic and acidic residues" evidence="1">
    <location>
        <begin position="407"/>
        <end position="417"/>
    </location>
</feature>
<dbReference type="InterPro" id="IPR031348">
    <property type="entry name" value="PigL_N"/>
</dbReference>
<dbReference type="Proteomes" id="UP000184330">
    <property type="component" value="Unassembled WGS sequence"/>
</dbReference>
<accession>A0A1L7XSF9</accession>
<keyword evidence="4" id="KW-1185">Reference proteome</keyword>